<keyword evidence="3" id="KW-1185">Reference proteome</keyword>
<sequence length="142" mass="15413">MHRIAAGIFWCNALAMLAIGLAFVTADRFFPFHGDVIQMAWSGLELPFQTLYLGMMRTEGAGYLATALALAILLLIPFRQNARWATWAIVSIGIVEHLPTFLATLHVARTTAASPPWIATGLLMVSLVCGLILALQKSDSNS</sequence>
<dbReference type="RefSeq" id="WP_222869680.1">
    <property type="nucleotide sequence ID" value="NZ_CP143423.1"/>
</dbReference>
<keyword evidence="1" id="KW-1133">Transmembrane helix</keyword>
<reference evidence="2 3" key="1">
    <citation type="submission" date="2015-07" db="EMBL/GenBank/DDBJ databases">
        <authorList>
            <person name="Voget S."/>
            <person name="Dogs M."/>
            <person name="Brinkhoff T.H."/>
            <person name="Daniel R."/>
        </authorList>
    </citation>
    <scope>NUCLEOTIDE SEQUENCE [LARGE SCALE GENOMIC DNA]</scope>
    <source>
        <strain evidence="2 3">B14</strain>
    </source>
</reference>
<organism evidence="2 3">
    <name type="scientific">Roseobacter fucihabitans</name>
    <dbReference type="NCBI Taxonomy" id="1537242"/>
    <lineage>
        <taxon>Bacteria</taxon>
        <taxon>Pseudomonadati</taxon>
        <taxon>Pseudomonadota</taxon>
        <taxon>Alphaproteobacteria</taxon>
        <taxon>Rhodobacterales</taxon>
        <taxon>Roseobacteraceae</taxon>
        <taxon>Roseobacter</taxon>
    </lineage>
</organism>
<dbReference type="EMBL" id="CP143423">
    <property type="protein sequence ID" value="WVX48334.1"/>
    <property type="molecule type" value="Genomic_DNA"/>
</dbReference>
<protein>
    <submittedName>
        <fullName evidence="2">Uncharacterized protein</fullName>
    </submittedName>
</protein>
<feature type="transmembrane region" description="Helical" evidence="1">
    <location>
        <begin position="60"/>
        <end position="78"/>
    </location>
</feature>
<accession>A0ABZ2BQR1</accession>
<feature type="transmembrane region" description="Helical" evidence="1">
    <location>
        <begin position="85"/>
        <end position="105"/>
    </location>
</feature>
<evidence type="ECO:0000256" key="1">
    <source>
        <dbReference type="SAM" id="Phobius"/>
    </source>
</evidence>
<proteinExistence type="predicted"/>
<gene>
    <name evidence="2" type="ORF">ROLI_014140</name>
</gene>
<feature type="transmembrane region" description="Helical" evidence="1">
    <location>
        <begin position="117"/>
        <end position="135"/>
    </location>
</feature>
<name>A0ABZ2BQR1_9RHOB</name>
<dbReference type="Proteomes" id="UP001318682">
    <property type="component" value="Chromosome"/>
</dbReference>
<keyword evidence="1" id="KW-0472">Membrane</keyword>
<keyword evidence="1" id="KW-0812">Transmembrane</keyword>
<evidence type="ECO:0000313" key="2">
    <source>
        <dbReference type="EMBL" id="WVX48334.1"/>
    </source>
</evidence>
<feature type="transmembrane region" description="Helical" evidence="1">
    <location>
        <begin position="7"/>
        <end position="26"/>
    </location>
</feature>
<evidence type="ECO:0000313" key="3">
    <source>
        <dbReference type="Proteomes" id="UP001318682"/>
    </source>
</evidence>
<reference evidence="3" key="2">
    <citation type="submission" date="2024-01" db="EMBL/GenBank/DDBJ databases">
        <title>Roseobacter fucihabitans sp. nov., isolated from the brown alga Fucus spiralis.</title>
        <authorList>
            <person name="Hahnke S."/>
            <person name="Berger M."/>
            <person name="Schlingloff A."/>
            <person name="Athale I."/>
            <person name="Neumann-Schaal M."/>
            <person name="Adenaya A."/>
            <person name="Poehlein A."/>
            <person name="Daniel R."/>
            <person name="Pertersen J."/>
            <person name="Brinkhoff T."/>
        </authorList>
    </citation>
    <scope>NUCLEOTIDE SEQUENCE [LARGE SCALE GENOMIC DNA]</scope>
    <source>
        <strain evidence="3">B14</strain>
    </source>
</reference>